<evidence type="ECO:0000256" key="1">
    <source>
        <dbReference type="ARBA" id="ARBA00004642"/>
    </source>
</evidence>
<dbReference type="InterPro" id="IPR048366">
    <property type="entry name" value="TNP-like_GBD"/>
</dbReference>
<dbReference type="Proteomes" id="UP001153292">
    <property type="component" value="Chromosome 4"/>
</dbReference>
<evidence type="ECO:0000256" key="4">
    <source>
        <dbReference type="ARBA" id="ARBA00022771"/>
    </source>
</evidence>
<name>A0ABN8L6N9_CHISP</name>
<dbReference type="Pfam" id="PF12017">
    <property type="entry name" value="Tnp_P_element"/>
    <property type="match status" value="1"/>
</dbReference>
<dbReference type="Pfam" id="PF21788">
    <property type="entry name" value="TNP-like_GBD"/>
    <property type="match status" value="1"/>
</dbReference>
<evidence type="ECO:0000256" key="11">
    <source>
        <dbReference type="ARBA" id="ARBA00023306"/>
    </source>
</evidence>
<dbReference type="PANTHER" id="PTHR46600">
    <property type="entry name" value="THAP DOMAIN-CONTAINING"/>
    <property type="match status" value="1"/>
</dbReference>
<evidence type="ECO:0000256" key="7">
    <source>
        <dbReference type="ARBA" id="ARBA00023054"/>
    </source>
</evidence>
<keyword evidence="16" id="KW-1185">Reference proteome</keyword>
<protein>
    <recommendedName>
        <fullName evidence="14">THAP-type domain-containing protein</fullName>
    </recommendedName>
</protein>
<feature type="coiled-coil region" evidence="13">
    <location>
        <begin position="203"/>
        <end position="230"/>
    </location>
</feature>
<dbReference type="PROSITE" id="PS50950">
    <property type="entry name" value="ZF_THAP"/>
    <property type="match status" value="1"/>
</dbReference>
<evidence type="ECO:0000256" key="9">
    <source>
        <dbReference type="ARBA" id="ARBA00023163"/>
    </source>
</evidence>
<sequence>MSSDKHCCVPGCKESGGSHKVLHGFPNPKDDKHRFNMWLYAIGSSILGLENERIHKYRRVCRSHFAEKYLCRNNRLSKTAVPTLNMPGLTLNIQDTLTEQRPMRKVLTALQPSTSKAPVSITYEVGLDCKSIDCDERISKGIEVIEKENYDPALGNVVDNETSHTQPPIITTNVAPHFALNRAINMKKTRHFTVKEKTLHTMIVAAKRKIKKLQSKVKKQSAEIKAAKKMTSNPAVLNMIENCSSSAKIIMEMQWRENRKKGKGRRFTMQEKILSLCILKQSPKAYNFFRKIFILPAPQTLVKLVQSLNLRPGLNKNIFAQLKKKAQSMKVEEKLCVLLFDEISLKAHLSFNQKKDKVTGFVDDGYKRQPEIADHAQVFMVRGLLKNYKQPISYTFSASATKGTTLANQIKDVVKELQKCGLIVVASVCDQGTNNRQAIKILLNETRGVYLRKGETPKDNIILINNQEIVPLYDPPHLLKGIRNNLLNKNLHFVKDDVQKTAKWSHLQLLNKENPGYKGIRLIPKLTENHVNPEKINKMKVKYASQIFSRTVASNMGYLADKGILPEACKDTADLLLFMDNIFDSVNGSYKKNKFAKPLLGPATEHSVHNKTWAEGKNVFKSMKFKTSAGKEESVPTVANWIWTLDGIQILLKKLKKEYSISSVWLRHLNQDPLENFFGGIRSHGCRNNNPTCDQFESAATTLLVNNLSNVHSQGKNCEEDFCKALYSLVISENPEPPSTSTFDFSSIMELDFSPISEKENDPRKIAPLQYVSGYFIKKAKTNIFKNCMQCKIDLCNEDQIEYIKYREYAGKRWLCTPNNELTELVSNMQDIINFILKNNLEKTDLKEIIKTSIIILLDFNLLKCLNHKEDLTNYLISIVSRCLIMNYCKDINRILSGRKLVDDEEDNMQMKAKKYQNKCFKRKKI</sequence>
<dbReference type="InterPro" id="IPR026516">
    <property type="entry name" value="THAP1/10"/>
</dbReference>
<dbReference type="InterPro" id="IPR048365">
    <property type="entry name" value="TNP-like_RNaseH_N"/>
</dbReference>
<keyword evidence="7 13" id="KW-0175">Coiled coil</keyword>
<accession>A0ABN8L6N9</accession>
<evidence type="ECO:0000256" key="5">
    <source>
        <dbReference type="ARBA" id="ARBA00022833"/>
    </source>
</evidence>
<evidence type="ECO:0000256" key="2">
    <source>
        <dbReference type="ARBA" id="ARBA00006177"/>
    </source>
</evidence>
<evidence type="ECO:0000256" key="12">
    <source>
        <dbReference type="PROSITE-ProRule" id="PRU00309"/>
    </source>
</evidence>
<dbReference type="InterPro" id="IPR006612">
    <property type="entry name" value="THAP_Znf"/>
</dbReference>
<keyword evidence="10" id="KW-0539">Nucleus</keyword>
<dbReference type="InterPro" id="IPR021896">
    <property type="entry name" value="THAP9-like_HTH"/>
</dbReference>
<comment type="similarity">
    <text evidence="2">Belongs to the THAP1 family.</text>
</comment>
<evidence type="ECO:0000313" key="16">
    <source>
        <dbReference type="Proteomes" id="UP001153292"/>
    </source>
</evidence>
<comment type="subcellular location">
    <subcellularLocation>
        <location evidence="1">Nucleus</location>
        <location evidence="1">Nucleoplasm</location>
    </subcellularLocation>
</comment>
<dbReference type="SUPFAM" id="SSF57716">
    <property type="entry name" value="Glucocorticoid receptor-like (DNA-binding domain)"/>
    <property type="match status" value="1"/>
</dbReference>
<dbReference type="Pfam" id="PF21787">
    <property type="entry name" value="TNP-like_RNaseH_N"/>
    <property type="match status" value="1"/>
</dbReference>
<evidence type="ECO:0000256" key="10">
    <source>
        <dbReference type="ARBA" id="ARBA00023242"/>
    </source>
</evidence>
<keyword evidence="9" id="KW-0804">Transcription</keyword>
<keyword evidence="3" id="KW-0479">Metal-binding</keyword>
<feature type="domain" description="THAP-type" evidence="14">
    <location>
        <begin position="1"/>
        <end position="85"/>
    </location>
</feature>
<keyword evidence="8 12" id="KW-0238">DNA-binding</keyword>
<dbReference type="EMBL" id="OU963897">
    <property type="protein sequence ID" value="CAH2989328.1"/>
    <property type="molecule type" value="Genomic_DNA"/>
</dbReference>
<dbReference type="PANTHER" id="PTHR46600:SF1">
    <property type="entry name" value="THAP DOMAIN-CONTAINING PROTEIN 1"/>
    <property type="match status" value="1"/>
</dbReference>
<reference evidence="15" key="1">
    <citation type="submission" date="2021-12" db="EMBL/GenBank/DDBJ databases">
        <authorList>
            <person name="King R."/>
        </authorList>
    </citation>
    <scope>NUCLEOTIDE SEQUENCE</scope>
</reference>
<dbReference type="SMART" id="SM00692">
    <property type="entry name" value="DM3"/>
    <property type="match status" value="1"/>
</dbReference>
<evidence type="ECO:0000256" key="13">
    <source>
        <dbReference type="SAM" id="Coils"/>
    </source>
</evidence>
<proteinExistence type="inferred from homology"/>
<dbReference type="Pfam" id="PF05485">
    <property type="entry name" value="THAP"/>
    <property type="match status" value="1"/>
</dbReference>
<evidence type="ECO:0000256" key="3">
    <source>
        <dbReference type="ARBA" id="ARBA00022723"/>
    </source>
</evidence>
<evidence type="ECO:0000256" key="6">
    <source>
        <dbReference type="ARBA" id="ARBA00023015"/>
    </source>
</evidence>
<evidence type="ECO:0000256" key="8">
    <source>
        <dbReference type="ARBA" id="ARBA00023125"/>
    </source>
</evidence>
<evidence type="ECO:0000313" key="15">
    <source>
        <dbReference type="EMBL" id="CAH2989328.1"/>
    </source>
</evidence>
<keyword evidence="6" id="KW-0805">Transcription regulation</keyword>
<dbReference type="InterPro" id="IPR048367">
    <property type="entry name" value="TNP-like_RNaseH_C"/>
</dbReference>
<evidence type="ECO:0000259" key="14">
    <source>
        <dbReference type="PROSITE" id="PS50950"/>
    </source>
</evidence>
<dbReference type="SMART" id="SM00980">
    <property type="entry name" value="THAP"/>
    <property type="match status" value="1"/>
</dbReference>
<gene>
    <name evidence="15" type="ORF">CHILSU_LOCUS8699</name>
</gene>
<organism evidence="15 16">
    <name type="scientific">Chilo suppressalis</name>
    <name type="common">Asiatic rice borer moth</name>
    <dbReference type="NCBI Taxonomy" id="168631"/>
    <lineage>
        <taxon>Eukaryota</taxon>
        <taxon>Metazoa</taxon>
        <taxon>Ecdysozoa</taxon>
        <taxon>Arthropoda</taxon>
        <taxon>Hexapoda</taxon>
        <taxon>Insecta</taxon>
        <taxon>Pterygota</taxon>
        <taxon>Neoptera</taxon>
        <taxon>Endopterygota</taxon>
        <taxon>Lepidoptera</taxon>
        <taxon>Glossata</taxon>
        <taxon>Ditrysia</taxon>
        <taxon>Pyraloidea</taxon>
        <taxon>Crambidae</taxon>
        <taxon>Crambinae</taxon>
        <taxon>Chilo</taxon>
    </lineage>
</organism>
<keyword evidence="4 12" id="KW-0863">Zinc-finger</keyword>
<keyword evidence="5" id="KW-0862">Zinc</keyword>
<dbReference type="Pfam" id="PF21789">
    <property type="entry name" value="TNP-like_RNaseH_C"/>
    <property type="match status" value="1"/>
</dbReference>
<keyword evidence="11" id="KW-0131">Cell cycle</keyword>